<dbReference type="AlphaFoldDB" id="A0A8H5ZPS6"/>
<proteinExistence type="predicted"/>
<organism evidence="1 2">
    <name type="scientific">Cochliobolus sativus</name>
    <name type="common">Common root rot and spot blotch fungus</name>
    <name type="synonym">Bipolaris sorokiniana</name>
    <dbReference type="NCBI Taxonomy" id="45130"/>
    <lineage>
        <taxon>Eukaryota</taxon>
        <taxon>Fungi</taxon>
        <taxon>Dikarya</taxon>
        <taxon>Ascomycota</taxon>
        <taxon>Pezizomycotina</taxon>
        <taxon>Dothideomycetes</taxon>
        <taxon>Pleosporomycetidae</taxon>
        <taxon>Pleosporales</taxon>
        <taxon>Pleosporineae</taxon>
        <taxon>Pleosporaceae</taxon>
        <taxon>Bipolaris</taxon>
    </lineage>
</organism>
<comment type="caution">
    <text evidence="1">The sequence shown here is derived from an EMBL/GenBank/DDBJ whole genome shotgun (WGS) entry which is preliminary data.</text>
</comment>
<protein>
    <submittedName>
        <fullName evidence="1">Uncharacterized protein</fullName>
    </submittedName>
</protein>
<sequence>MLRERWAADGDERAHGGQGASQGVCALFTLVLPPWKCELGVPFAFSASPKMASGERHTPCHDVIQESSLTSARPEQVNNSSTALASKCQDYSLPTPALIYTGASPLPRLPLSPTQHTPFIEH</sequence>
<reference evidence="1" key="1">
    <citation type="submission" date="2019-11" db="EMBL/GenBank/DDBJ databases">
        <title>Bipolaris sorokiniana Genome sequencing.</title>
        <authorList>
            <person name="Wang H."/>
        </authorList>
    </citation>
    <scope>NUCLEOTIDE SEQUENCE</scope>
</reference>
<gene>
    <name evidence="1" type="ORF">GGP41_001961</name>
</gene>
<dbReference type="Proteomes" id="UP000624244">
    <property type="component" value="Unassembled WGS sequence"/>
</dbReference>
<accession>A0A8H5ZPS6</accession>
<evidence type="ECO:0000313" key="1">
    <source>
        <dbReference type="EMBL" id="KAF5853387.1"/>
    </source>
</evidence>
<name>A0A8H5ZPS6_COCSA</name>
<evidence type="ECO:0000313" key="2">
    <source>
        <dbReference type="Proteomes" id="UP000624244"/>
    </source>
</evidence>
<dbReference type="EMBL" id="WNKQ01000002">
    <property type="protein sequence ID" value="KAF5853387.1"/>
    <property type="molecule type" value="Genomic_DNA"/>
</dbReference>